<keyword evidence="9" id="KW-0325">Glycoprotein</keyword>
<evidence type="ECO:0000256" key="5">
    <source>
        <dbReference type="ARBA" id="ARBA00022737"/>
    </source>
</evidence>
<organism evidence="12">
    <name type="scientific">Rhizophora mucronata</name>
    <name type="common">Asiatic mangrove</name>
    <dbReference type="NCBI Taxonomy" id="61149"/>
    <lineage>
        <taxon>Eukaryota</taxon>
        <taxon>Viridiplantae</taxon>
        <taxon>Streptophyta</taxon>
        <taxon>Embryophyta</taxon>
        <taxon>Tracheophyta</taxon>
        <taxon>Spermatophyta</taxon>
        <taxon>Magnoliopsida</taxon>
        <taxon>eudicotyledons</taxon>
        <taxon>Gunneridae</taxon>
        <taxon>Pentapetalae</taxon>
        <taxon>rosids</taxon>
        <taxon>fabids</taxon>
        <taxon>Malpighiales</taxon>
        <taxon>Rhizophoraceae</taxon>
        <taxon>Rhizophora</taxon>
    </lineage>
</organism>
<dbReference type="InterPro" id="IPR032675">
    <property type="entry name" value="LRR_dom_sf"/>
</dbReference>
<evidence type="ECO:0000256" key="4">
    <source>
        <dbReference type="ARBA" id="ARBA00022729"/>
    </source>
</evidence>
<name>A0A2P2MXB9_RHIMU</name>
<feature type="domain" description="Leucine-rich repeat-containing N-terminal plant-type" evidence="11">
    <location>
        <begin position="36"/>
        <end position="72"/>
    </location>
</feature>
<dbReference type="SUPFAM" id="SSF52058">
    <property type="entry name" value="L domain-like"/>
    <property type="match status" value="1"/>
</dbReference>
<evidence type="ECO:0000256" key="6">
    <source>
        <dbReference type="ARBA" id="ARBA00022989"/>
    </source>
</evidence>
<dbReference type="Gene3D" id="3.80.10.10">
    <property type="entry name" value="Ribonuclease Inhibitor"/>
    <property type="match status" value="1"/>
</dbReference>
<reference evidence="12" key="1">
    <citation type="submission" date="2018-02" db="EMBL/GenBank/DDBJ databases">
        <title>Rhizophora mucronata_Transcriptome.</title>
        <authorList>
            <person name="Meera S.P."/>
            <person name="Sreeshan A."/>
            <person name="Augustine A."/>
        </authorList>
    </citation>
    <scope>NUCLEOTIDE SEQUENCE</scope>
    <source>
        <tissue evidence="12">Leaf</tissue>
    </source>
</reference>
<feature type="transmembrane region" description="Helical" evidence="10">
    <location>
        <begin position="6"/>
        <end position="28"/>
    </location>
</feature>
<keyword evidence="8" id="KW-0675">Receptor</keyword>
<keyword evidence="5" id="KW-0677">Repeat</keyword>
<protein>
    <recommendedName>
        <fullName evidence="11">Leucine-rich repeat-containing N-terminal plant-type domain-containing protein</fullName>
    </recommendedName>
</protein>
<dbReference type="InterPro" id="IPR013210">
    <property type="entry name" value="LRR_N_plant-typ"/>
</dbReference>
<evidence type="ECO:0000256" key="3">
    <source>
        <dbReference type="ARBA" id="ARBA00022692"/>
    </source>
</evidence>
<evidence type="ECO:0000256" key="7">
    <source>
        <dbReference type="ARBA" id="ARBA00023136"/>
    </source>
</evidence>
<keyword evidence="4" id="KW-0732">Signal</keyword>
<evidence type="ECO:0000256" key="10">
    <source>
        <dbReference type="SAM" id="Phobius"/>
    </source>
</evidence>
<keyword evidence="7 10" id="KW-0472">Membrane</keyword>
<comment type="subcellular location">
    <subcellularLocation>
        <location evidence="1">Membrane</location>
        <topology evidence="1">Single-pass type I membrane protein</topology>
    </subcellularLocation>
</comment>
<dbReference type="Pfam" id="PF08263">
    <property type="entry name" value="LRRNT_2"/>
    <property type="match status" value="1"/>
</dbReference>
<dbReference type="PANTHER" id="PTHR48063">
    <property type="entry name" value="LRR RECEPTOR-LIKE KINASE"/>
    <property type="match status" value="1"/>
</dbReference>
<sequence>MENSTILWMVLPLVIWLITGAMLCDVSARVTNCQESEKQALLDLKMGIEDAENRLSPWQGNNCCQWWGIACDNSTRAVLVVDFHNPYPSNFDSSGRHGFWNLKGEIRPSLTQLKSLRYLDLSFNTFNGKFPIFLPLCRIYSI</sequence>
<dbReference type="EMBL" id="GGEC01054372">
    <property type="protein sequence ID" value="MBX34856.1"/>
    <property type="molecule type" value="Transcribed_RNA"/>
</dbReference>
<evidence type="ECO:0000256" key="2">
    <source>
        <dbReference type="ARBA" id="ARBA00022614"/>
    </source>
</evidence>
<evidence type="ECO:0000259" key="11">
    <source>
        <dbReference type="Pfam" id="PF08263"/>
    </source>
</evidence>
<accession>A0A2P2MXB9</accession>
<keyword evidence="2" id="KW-0433">Leucine-rich repeat</keyword>
<keyword evidence="6 10" id="KW-1133">Transmembrane helix</keyword>
<dbReference type="InterPro" id="IPR046956">
    <property type="entry name" value="RLP23-like"/>
</dbReference>
<evidence type="ECO:0000256" key="9">
    <source>
        <dbReference type="ARBA" id="ARBA00023180"/>
    </source>
</evidence>
<evidence type="ECO:0000313" key="12">
    <source>
        <dbReference type="EMBL" id="MBX34856.1"/>
    </source>
</evidence>
<dbReference type="GO" id="GO:0016020">
    <property type="term" value="C:membrane"/>
    <property type="evidence" value="ECO:0007669"/>
    <property type="project" value="UniProtKB-SubCell"/>
</dbReference>
<keyword evidence="3 10" id="KW-0812">Transmembrane</keyword>
<evidence type="ECO:0000256" key="8">
    <source>
        <dbReference type="ARBA" id="ARBA00023170"/>
    </source>
</evidence>
<evidence type="ECO:0000256" key="1">
    <source>
        <dbReference type="ARBA" id="ARBA00004479"/>
    </source>
</evidence>
<dbReference type="PANTHER" id="PTHR48063:SF16">
    <property type="entry name" value="LRR RECEPTOR-LIKE SERINE_THREONINE-PROTEIN KINASE GSO1"/>
    <property type="match status" value="1"/>
</dbReference>
<dbReference type="AlphaFoldDB" id="A0A2P2MXB9"/>
<proteinExistence type="predicted"/>